<dbReference type="InterPro" id="IPR007135">
    <property type="entry name" value="Atg3/Atg10"/>
</dbReference>
<evidence type="ECO:0000256" key="2">
    <source>
        <dbReference type="ARBA" id="ARBA00021099"/>
    </source>
</evidence>
<dbReference type="Pfam" id="PF03987">
    <property type="entry name" value="Autophagy_act_C"/>
    <property type="match status" value="1"/>
</dbReference>
<gene>
    <name evidence="7" type="ORF">MANES_13G056200</name>
</gene>
<evidence type="ECO:0000256" key="5">
    <source>
        <dbReference type="ARBA" id="ARBA00023006"/>
    </source>
</evidence>
<keyword evidence="5" id="KW-0072">Autophagy</keyword>
<dbReference type="PANTHER" id="PTHR14957">
    <property type="entry name" value="UBIQUITIN-LIKE-CONJUGATING ENZYME ATG10"/>
    <property type="match status" value="1"/>
</dbReference>
<evidence type="ECO:0000256" key="1">
    <source>
        <dbReference type="ARBA" id="ARBA00005696"/>
    </source>
</evidence>
<reference evidence="7" key="1">
    <citation type="submission" date="2016-02" db="EMBL/GenBank/DDBJ databases">
        <title>WGS assembly of Manihot esculenta.</title>
        <authorList>
            <person name="Bredeson J.V."/>
            <person name="Prochnik S.E."/>
            <person name="Lyons J.B."/>
            <person name="Schmutz J."/>
            <person name="Grimwood J."/>
            <person name="Vrebalov J."/>
            <person name="Bart R.S."/>
            <person name="Amuge T."/>
            <person name="Ferguson M.E."/>
            <person name="Green R."/>
            <person name="Putnam N."/>
            <person name="Stites J."/>
            <person name="Rounsley S."/>
            <person name="Rokhsar D.S."/>
        </authorList>
    </citation>
    <scope>NUCLEOTIDE SEQUENCE [LARGE SCALE GENOMIC DNA]</scope>
    <source>
        <tissue evidence="7">Leaf</tissue>
    </source>
</reference>
<evidence type="ECO:0000256" key="6">
    <source>
        <dbReference type="ARBA" id="ARBA00029833"/>
    </source>
</evidence>
<name>A0A2C9UR38_MANES</name>
<proteinExistence type="inferred from homology"/>
<organism evidence="7">
    <name type="scientific">Manihot esculenta</name>
    <name type="common">Cassava</name>
    <name type="synonym">Jatropha manihot</name>
    <dbReference type="NCBI Taxonomy" id="3983"/>
    <lineage>
        <taxon>Eukaryota</taxon>
        <taxon>Viridiplantae</taxon>
        <taxon>Streptophyta</taxon>
        <taxon>Embryophyta</taxon>
        <taxon>Tracheophyta</taxon>
        <taxon>Spermatophyta</taxon>
        <taxon>Magnoliopsida</taxon>
        <taxon>eudicotyledons</taxon>
        <taxon>Gunneridae</taxon>
        <taxon>Pentapetalae</taxon>
        <taxon>rosids</taxon>
        <taxon>fabids</taxon>
        <taxon>Malpighiales</taxon>
        <taxon>Euphorbiaceae</taxon>
        <taxon>Crotonoideae</taxon>
        <taxon>Manihoteae</taxon>
        <taxon>Manihot</taxon>
    </lineage>
</organism>
<evidence type="ECO:0000256" key="4">
    <source>
        <dbReference type="ARBA" id="ARBA00022786"/>
    </source>
</evidence>
<evidence type="ECO:0000313" key="7">
    <source>
        <dbReference type="EMBL" id="OAY32923.1"/>
    </source>
</evidence>
<accession>A0A2C9UR38</accession>
<dbReference type="Gene3D" id="3.30.1460.50">
    <property type="match status" value="1"/>
</dbReference>
<dbReference type="PANTHER" id="PTHR14957:SF1">
    <property type="entry name" value="UBIQUITIN-LIKE-CONJUGATING ENZYME ATG10"/>
    <property type="match status" value="1"/>
</dbReference>
<comment type="similarity">
    <text evidence="1">Belongs to the ATG10 family.</text>
</comment>
<dbReference type="GO" id="GO:0006914">
    <property type="term" value="P:autophagy"/>
    <property type="evidence" value="ECO:0007669"/>
    <property type="project" value="UniProtKB-KW"/>
</dbReference>
<sequence>MNFLLLLDLLRRNGKSVTLLPLLGYGLTPQNCLLLLLNKLMDSCQWKTYVFSDQENDAAASRLEEEGPGFSKKEDAIDDATLVHSNHHEVHYYDFHIVYSASYRVPVLYFRGYDSGWFSSLSLWVLSSTFSNKDCLCS</sequence>
<protein>
    <recommendedName>
        <fullName evidence="2">Ubiquitin-like-conjugating enzyme ATG10</fullName>
    </recommendedName>
    <alternativeName>
        <fullName evidence="6">Autophagy-related protein 10</fullName>
    </alternativeName>
</protein>
<dbReference type="GO" id="GO:0019787">
    <property type="term" value="F:ubiquitin-like protein transferase activity"/>
    <property type="evidence" value="ECO:0007669"/>
    <property type="project" value="InterPro"/>
</dbReference>
<dbReference type="EMBL" id="CM004399">
    <property type="protein sequence ID" value="OAY32923.1"/>
    <property type="molecule type" value="Genomic_DNA"/>
</dbReference>
<dbReference type="AlphaFoldDB" id="A0A2C9UR38"/>
<keyword evidence="4" id="KW-0833">Ubl conjugation pathway</keyword>
<keyword evidence="3" id="KW-0808">Transferase</keyword>
<evidence type="ECO:0000256" key="3">
    <source>
        <dbReference type="ARBA" id="ARBA00022679"/>
    </source>
</evidence>